<name>A0A179HYJ6_PURLI</name>
<organism evidence="1 2">
    <name type="scientific">Purpureocillium lilacinum</name>
    <name type="common">Paecilomyces lilacinus</name>
    <dbReference type="NCBI Taxonomy" id="33203"/>
    <lineage>
        <taxon>Eukaryota</taxon>
        <taxon>Fungi</taxon>
        <taxon>Dikarya</taxon>
        <taxon>Ascomycota</taxon>
        <taxon>Pezizomycotina</taxon>
        <taxon>Sordariomycetes</taxon>
        <taxon>Hypocreomycetidae</taxon>
        <taxon>Hypocreales</taxon>
        <taxon>Ophiocordycipitaceae</taxon>
        <taxon>Purpureocillium</taxon>
    </lineage>
</organism>
<reference evidence="1 2" key="1">
    <citation type="submission" date="2016-02" db="EMBL/GenBank/DDBJ databases">
        <title>Biosynthesis of antibiotic leucinostatins and their inhibition on Phytophthora in bio-control Purpureocillium lilacinum.</title>
        <authorList>
            <person name="Wang G."/>
            <person name="Liu Z."/>
            <person name="Lin R."/>
            <person name="Li E."/>
            <person name="Mao Z."/>
            <person name="Ling J."/>
            <person name="Yin W."/>
            <person name="Xie B."/>
        </authorList>
    </citation>
    <scope>NUCLEOTIDE SEQUENCE [LARGE SCALE GENOMIC DNA]</scope>
    <source>
        <strain evidence="1">PLFJ-1</strain>
    </source>
</reference>
<comment type="caution">
    <text evidence="1">The sequence shown here is derived from an EMBL/GenBank/DDBJ whole genome shotgun (WGS) entry which is preliminary data.</text>
</comment>
<evidence type="ECO:0000313" key="2">
    <source>
        <dbReference type="Proteomes" id="UP000078340"/>
    </source>
</evidence>
<dbReference type="Proteomes" id="UP000078340">
    <property type="component" value="Unassembled WGS sequence"/>
</dbReference>
<dbReference type="AlphaFoldDB" id="A0A179HYJ6"/>
<sequence>MTFASEATESLVEGVWHRRNLGTIRPDWSLKTLGNLILTAHVVRLVWLGTLTAETSPGQDMATVNVDIFTVLICSRPAVAPAPGLLYVGAAQAASVPPQASSAIRANSMCASRHGRSTELIITLNPNLLHALRLSRERTVYRSRDLHSHLILCSFWCPHDTPSHGSCSTAPGATQELARGSFTSCLGPTLSSTATTAGFHVRIDAASRLLHSTAPEAHRAGSLIATRPGKQQSCRAWIRVPGGARDGEPGIQTMTTAGHISRTSKCHDLTRICWYFGP</sequence>
<evidence type="ECO:0000313" key="1">
    <source>
        <dbReference type="EMBL" id="OAQ95487.1"/>
    </source>
</evidence>
<dbReference type="EMBL" id="LSBI01000001">
    <property type="protein sequence ID" value="OAQ95487.1"/>
    <property type="molecule type" value="Genomic_DNA"/>
</dbReference>
<protein>
    <submittedName>
        <fullName evidence="1">Uncharacterized protein</fullName>
    </submittedName>
</protein>
<gene>
    <name evidence="1" type="ORF">VFPFJ_01597</name>
</gene>
<accession>A0A179HYJ6</accession>
<proteinExistence type="predicted"/>